<proteinExistence type="predicted"/>
<feature type="transmembrane region" description="Helical" evidence="1">
    <location>
        <begin position="186"/>
        <end position="208"/>
    </location>
</feature>
<feature type="transmembrane region" description="Helical" evidence="1">
    <location>
        <begin position="259"/>
        <end position="287"/>
    </location>
</feature>
<keyword evidence="1" id="KW-1133">Transmembrane helix</keyword>
<gene>
    <name evidence="3" type="ORF">EAX62_07270</name>
</gene>
<feature type="transmembrane region" description="Helical" evidence="1">
    <location>
        <begin position="377"/>
        <end position="399"/>
    </location>
</feature>
<protein>
    <recommendedName>
        <fullName evidence="2">DUF5671 domain-containing protein</fullName>
    </recommendedName>
</protein>
<feature type="transmembrane region" description="Helical" evidence="1">
    <location>
        <begin position="307"/>
        <end position="328"/>
    </location>
</feature>
<accession>A0A3M0GBI7</accession>
<keyword evidence="1" id="KW-0472">Membrane</keyword>
<feature type="transmembrane region" description="Helical" evidence="1">
    <location>
        <begin position="117"/>
        <end position="144"/>
    </location>
</feature>
<reference evidence="3 4" key="1">
    <citation type="submission" date="2018-10" db="EMBL/GenBank/DDBJ databases">
        <title>Tessaracoccus antarcticuss sp. nov., isolated from sediment.</title>
        <authorList>
            <person name="Zhou L.Y."/>
            <person name="Du Z.J."/>
        </authorList>
    </citation>
    <scope>NUCLEOTIDE SEQUENCE [LARGE SCALE GENOMIC DNA]</scope>
    <source>
        <strain evidence="3 4">JDX10</strain>
    </source>
</reference>
<name>A0A3M0GBI7_9ACTN</name>
<dbReference type="Pfam" id="PF18920">
    <property type="entry name" value="DUF5671"/>
    <property type="match status" value="2"/>
</dbReference>
<keyword evidence="1" id="KW-0812">Transmembrane</keyword>
<dbReference type="InterPro" id="IPR043728">
    <property type="entry name" value="DUF5671"/>
</dbReference>
<feature type="transmembrane region" description="Helical" evidence="1">
    <location>
        <begin position="156"/>
        <end position="174"/>
    </location>
</feature>
<organism evidence="3 4">
    <name type="scientific">Tessaracoccus antarcticus</name>
    <dbReference type="NCBI Taxonomy" id="2479848"/>
    <lineage>
        <taxon>Bacteria</taxon>
        <taxon>Bacillati</taxon>
        <taxon>Actinomycetota</taxon>
        <taxon>Actinomycetes</taxon>
        <taxon>Propionibacteriales</taxon>
        <taxon>Propionibacteriaceae</taxon>
        <taxon>Tessaracoccus</taxon>
    </lineage>
</organism>
<feature type="transmembrane region" description="Helical" evidence="1">
    <location>
        <begin position="49"/>
        <end position="71"/>
    </location>
</feature>
<evidence type="ECO:0000313" key="3">
    <source>
        <dbReference type="EMBL" id="RMB62345.1"/>
    </source>
</evidence>
<dbReference type="AlphaFoldDB" id="A0A3M0GBI7"/>
<evidence type="ECO:0000259" key="2">
    <source>
        <dbReference type="Pfam" id="PF18920"/>
    </source>
</evidence>
<feature type="domain" description="DUF5671" evidence="2">
    <location>
        <begin position="339"/>
        <end position="475"/>
    </location>
</feature>
<feature type="transmembrane region" description="Helical" evidence="1">
    <location>
        <begin position="423"/>
        <end position="445"/>
    </location>
</feature>
<feature type="transmembrane region" description="Helical" evidence="1">
    <location>
        <begin position="340"/>
        <end position="365"/>
    </location>
</feature>
<sequence length="576" mass="61079">MGGLMMNFLLLFALAIPAALVVVIVLALRRREHVTSAAPGAGTRGVRRFFQYLLLFALTILAAVGVADLLGRLFGATTSGGETLALPLSFTLVGLPLACLIAWWTRRAMRHDPEEAASLWYAVYLTLATWTALIVAMVALQALLSGALRGDVNGDALARLVVWGALWALHWRLARPLGDMRGWPHLLVGSLIGLGTAAVSMGLLLGTSLGALLLDGPGELVFGTSGELARFGAMFITGALVWVRYWPGAAARLPRSTPWLAYVLPVGVGGGLLTALVAASILLWQVLVWLVGDHLGLNARQHFADSPSALAFTVVGLLIWWYHGAILAETRRNRSEVRRVYEYLVSALGLIAASAGVGMVIVAAIESFTPGVDLGMSVVNTLLGAVTLLAVGVPVWWLFWSRIQRVRADDPVSETASPTRRTYLVLLFGIVGVAAVVALLVAVFVLLQDVIAGTASAETLRSMRYALGVLVTAAAVSAYHGAVFREDRHVALPNRPTGPRSVLLVGAPAPGLALALSRATGARTQVLVRSDGAAPPWSEETLIAALHAHPGEDLLVMGGDPPEVLVLDRERPHHDA</sequence>
<evidence type="ECO:0000256" key="1">
    <source>
        <dbReference type="SAM" id="Phobius"/>
    </source>
</evidence>
<keyword evidence="4" id="KW-1185">Reference proteome</keyword>
<evidence type="ECO:0000313" key="4">
    <source>
        <dbReference type="Proteomes" id="UP000275256"/>
    </source>
</evidence>
<feature type="domain" description="DUF5671" evidence="2">
    <location>
        <begin position="48"/>
        <end position="152"/>
    </location>
</feature>
<dbReference type="EMBL" id="REFW01000001">
    <property type="protein sequence ID" value="RMB62345.1"/>
    <property type="molecule type" value="Genomic_DNA"/>
</dbReference>
<feature type="transmembrane region" description="Helical" evidence="1">
    <location>
        <begin position="6"/>
        <end position="28"/>
    </location>
</feature>
<feature type="transmembrane region" description="Helical" evidence="1">
    <location>
        <begin position="228"/>
        <end position="247"/>
    </location>
</feature>
<feature type="transmembrane region" description="Helical" evidence="1">
    <location>
        <begin position="83"/>
        <end position="105"/>
    </location>
</feature>
<dbReference type="Proteomes" id="UP000275256">
    <property type="component" value="Unassembled WGS sequence"/>
</dbReference>
<comment type="caution">
    <text evidence="3">The sequence shown here is derived from an EMBL/GenBank/DDBJ whole genome shotgun (WGS) entry which is preliminary data.</text>
</comment>
<feature type="transmembrane region" description="Helical" evidence="1">
    <location>
        <begin position="465"/>
        <end position="484"/>
    </location>
</feature>